<feature type="region of interest" description="Disordered" evidence="5">
    <location>
        <begin position="712"/>
        <end position="801"/>
    </location>
</feature>
<evidence type="ECO:0000256" key="4">
    <source>
        <dbReference type="ARBA" id="ARBA00021881"/>
    </source>
</evidence>
<feature type="compositionally biased region" description="Polar residues" evidence="5">
    <location>
        <begin position="841"/>
        <end position="853"/>
    </location>
</feature>
<feature type="compositionally biased region" description="Low complexity" evidence="5">
    <location>
        <begin position="1440"/>
        <end position="1450"/>
    </location>
</feature>
<dbReference type="InterPro" id="IPR027244">
    <property type="entry name" value="IML1"/>
</dbReference>
<feature type="compositionally biased region" description="Polar residues" evidence="5">
    <location>
        <begin position="67"/>
        <end position="76"/>
    </location>
</feature>
<reference evidence="7" key="1">
    <citation type="journal article" date="2020" name="Stud. Mycol.">
        <title>101 Dothideomycetes genomes: a test case for predicting lifestyles and emergence of pathogens.</title>
        <authorList>
            <person name="Haridas S."/>
            <person name="Albert R."/>
            <person name="Binder M."/>
            <person name="Bloem J."/>
            <person name="Labutti K."/>
            <person name="Salamov A."/>
            <person name="Andreopoulos B."/>
            <person name="Baker S."/>
            <person name="Barry K."/>
            <person name="Bills G."/>
            <person name="Bluhm B."/>
            <person name="Cannon C."/>
            <person name="Castanera R."/>
            <person name="Culley D."/>
            <person name="Daum C."/>
            <person name="Ezra D."/>
            <person name="Gonzalez J."/>
            <person name="Henrissat B."/>
            <person name="Kuo A."/>
            <person name="Liang C."/>
            <person name="Lipzen A."/>
            <person name="Lutzoni F."/>
            <person name="Magnuson J."/>
            <person name="Mondo S."/>
            <person name="Nolan M."/>
            <person name="Ohm R."/>
            <person name="Pangilinan J."/>
            <person name="Park H.-J."/>
            <person name="Ramirez L."/>
            <person name="Alfaro M."/>
            <person name="Sun H."/>
            <person name="Tritt A."/>
            <person name="Yoshinaga Y."/>
            <person name="Zwiers L.-H."/>
            <person name="Turgeon B."/>
            <person name="Goodwin S."/>
            <person name="Spatafora J."/>
            <person name="Crous P."/>
            <person name="Grigoriev I."/>
        </authorList>
    </citation>
    <scope>NUCLEOTIDE SEQUENCE</scope>
    <source>
        <strain evidence="7">Tuck. ex Michener</strain>
    </source>
</reference>
<dbReference type="GO" id="GO:0010508">
    <property type="term" value="P:positive regulation of autophagy"/>
    <property type="evidence" value="ECO:0007669"/>
    <property type="project" value="TreeGrafter"/>
</dbReference>
<evidence type="ECO:0000256" key="2">
    <source>
        <dbReference type="ARBA" id="ARBA00005643"/>
    </source>
</evidence>
<dbReference type="SMART" id="SM00049">
    <property type="entry name" value="DEP"/>
    <property type="match status" value="1"/>
</dbReference>
<feature type="region of interest" description="Disordered" evidence="5">
    <location>
        <begin position="493"/>
        <end position="534"/>
    </location>
</feature>
<evidence type="ECO:0000256" key="5">
    <source>
        <dbReference type="SAM" id="MobiDB-lite"/>
    </source>
</evidence>
<evidence type="ECO:0000256" key="1">
    <source>
        <dbReference type="ARBA" id="ARBA00004148"/>
    </source>
</evidence>
<evidence type="ECO:0000259" key="6">
    <source>
        <dbReference type="PROSITE" id="PS50186"/>
    </source>
</evidence>
<comment type="subcellular location">
    <subcellularLocation>
        <location evidence="1">Vacuole membrane</location>
        <topology evidence="1">Peripheral membrane protein</topology>
    </subcellularLocation>
</comment>
<name>A0A6A6HRH3_VIRVR</name>
<feature type="compositionally biased region" description="Low complexity" evidence="5">
    <location>
        <begin position="77"/>
        <end position="90"/>
    </location>
</feature>
<dbReference type="GO" id="GO:1904262">
    <property type="term" value="P:negative regulation of TORC1 signaling"/>
    <property type="evidence" value="ECO:0007669"/>
    <property type="project" value="TreeGrafter"/>
</dbReference>
<feature type="compositionally biased region" description="Basic and acidic residues" evidence="5">
    <location>
        <begin position="1648"/>
        <end position="1662"/>
    </location>
</feature>
<feature type="region of interest" description="Disordered" evidence="5">
    <location>
        <begin position="1648"/>
        <end position="1672"/>
    </location>
</feature>
<sequence>MAETIPQDATKKARPYKICTLWVHEESFSRGDVIFNASKFAECGIETGSLARIVAVQAATAVRDFQSTTTPVKENGTSGQRRSSTSGLSQAAQDVSRGADDLFIDENGVKVEGGRRLDVEQCYVFMAEDASAEMKTKSPTLHVSLSSHVANVFGFRRGMQVAVSSADEMSHTASHVEISFRDEYLARADMWRLTLALLGNKTVYKGQKLLFIGTIKATVKNIYVRGEKVRCAFYSTNSKPVFRSESARYVIFIQMSKEMWDFDADGSGDLMFNRVINGFLPDLLKRWVQMQARHLVSIILFTRVEYGATIAAQGNLPNFRKEGRPSKTGMQFQDFYRVVAMEMDSGEWLRILTMLKAEFKHFLQQVTTMKVSEQIDCGHSGDATSHKSRLMLAGEPTSAMRGNILEAINMAASQFSHDYIDRDLVRTGISIVIVTPGTGVYEVDYDMLKLTTDTLVGNGIGIDLVCLSRMPLHSVPLFKYRTPAILSMLTSSQMSQNPFEPGSTPRQSEPQIGSLTSNGFNGSPSKNSVLGSSPQRNVAGNIRAGLSIPPGSWSYALPHWIDVSFWTGSADQDLLLRRQSSRGTSRNGNHIARQGHTSFLPRCRMYELQNMGVMESEMSNISIPYLQEEAFVKYARNLGGNLNPLKGTPTPHATRDQLGSRNRQLGVSAVRAELDDKQIRRNSPSRGKTRDSAAFRWMDDYDENIFQFSERREKNKSSATHSSSHVAKAPATEPDTDAHMNDSPGGYGRSPASPHGPNKPTYFDRPMQRHSKELDTDTSRKEGTSSITLNQRPSRLSRQISLGPRGFGLAQASASTGLTIDTNKADKATTVTHGFAHGSPASPQTPRSVSRQIQASLSREYVRGLLGSRENSQKKENKNPSKPISIRSVQAHSEPRNPSTTAETSGSSSPVKQRSSTEGMGPIQVVSAANRVKPRITLSTSGGEREVPNTLSPVSAMSPWLTLLNPSNPRKENMSIASQFRRWQHVFPRPVRTSAIKWKSLCSPAAVPLTMENFPSLHQLTIEYRENPYKLTQNDDDDLFEIPRTRQALVRELIAFRLSHGFQLVVGAQASAAAGRPPSETVNIFDQEFMTTDGSTVFMSLGNTIHQLVCAAGGEIEVKRFQRKPTTAVAPSFRDRQGESYKPLIRTMVAEDYEAREISLRRPEPELNWNYVDNFLAGWYEDFSDILRFWRARFVLIPVEIPSRRPLPLVSEDSEEEIRLEGIRKLTQMWQKHRFVPLEERRYQAPLRTTKDENPLAIEYQTRDPSAVVAAGVENSLLIESDSMGAETQLFSEQDLYHQSNVDLQKLAQDIQSERGIPVMDRRWHLRLHYNCFVGSDLVSWLLKYFKDVETRDDAVELGNNLMQKGLFQHVQQKHTFRDGNFFFQIATDYRRRESRASWFGGRRTVPSTPSVETSRGTPFGDYPRVKTPAEDSPSGSGNKTPTKVSSTKPKVALSRVLRFDVDTRKRSYRPEMINLHYDRLHNPDNCYHIRIDWMNVTAKLIEDTIVTWATTAERYGLRLVELPIAEACRVSETHPFRSPYIIELALQPPEPPLSQSFDVTSFTPLGKPDKFAYHKALLKHLGFVLDMESKDSFPSDVDVTYSWGKPDYQLTQYVHKSGVAVVQITEKGNFLLLANRLCNNRAAAGKEAGKYDKADNSERRPTTAAHGVDRGSPFSSPLVRALSDHPPLAFAFAFKGNQKVDVTAEQLKEEIENLCCSTSRLRAFYDEALKPSASPSPGITPILEPTIPSLGLPPSILGRDGAASPVSRHAASTDGLSVASNDKEVASGAETSNGKDS</sequence>
<dbReference type="InterPro" id="IPR036390">
    <property type="entry name" value="WH_DNA-bd_sf"/>
</dbReference>
<feature type="compositionally biased region" description="Polar residues" evidence="5">
    <location>
        <begin position="1406"/>
        <end position="1417"/>
    </location>
</feature>
<feature type="region of interest" description="Disordered" evidence="5">
    <location>
        <begin position="642"/>
        <end position="691"/>
    </location>
</feature>
<feature type="region of interest" description="Disordered" evidence="5">
    <location>
        <begin position="1755"/>
        <end position="1798"/>
    </location>
</feature>
<dbReference type="EMBL" id="ML991771">
    <property type="protein sequence ID" value="KAF2240040.1"/>
    <property type="molecule type" value="Genomic_DNA"/>
</dbReference>
<dbReference type="SUPFAM" id="SSF46785">
    <property type="entry name" value="Winged helix' DNA-binding domain"/>
    <property type="match status" value="1"/>
</dbReference>
<evidence type="ECO:0000313" key="8">
    <source>
        <dbReference type="Proteomes" id="UP000800092"/>
    </source>
</evidence>
<keyword evidence="8" id="KW-1185">Reference proteome</keyword>
<comment type="similarity">
    <text evidence="2">Belongs to the IML1 family.</text>
</comment>
<dbReference type="GO" id="GO:1990130">
    <property type="term" value="C:GATOR1 complex"/>
    <property type="evidence" value="ECO:0007669"/>
    <property type="project" value="TreeGrafter"/>
</dbReference>
<feature type="region of interest" description="Disordered" evidence="5">
    <location>
        <begin position="1401"/>
        <end position="1450"/>
    </location>
</feature>
<dbReference type="PROSITE" id="PS50186">
    <property type="entry name" value="DEP"/>
    <property type="match status" value="1"/>
</dbReference>
<dbReference type="InterPro" id="IPR000591">
    <property type="entry name" value="DEP_dom"/>
</dbReference>
<feature type="domain" description="DEP" evidence="6">
    <location>
        <begin position="1313"/>
        <end position="1388"/>
    </location>
</feature>
<dbReference type="Proteomes" id="UP000800092">
    <property type="component" value="Unassembled WGS sequence"/>
</dbReference>
<dbReference type="GO" id="GO:0035556">
    <property type="term" value="P:intracellular signal transduction"/>
    <property type="evidence" value="ECO:0007669"/>
    <property type="project" value="InterPro"/>
</dbReference>
<feature type="compositionally biased region" description="Basic and acidic residues" evidence="5">
    <location>
        <begin position="766"/>
        <end position="783"/>
    </location>
</feature>
<gene>
    <name evidence="7" type="ORF">EV356DRAFT_438368</name>
</gene>
<feature type="compositionally biased region" description="Polar residues" evidence="5">
    <location>
        <begin position="784"/>
        <end position="800"/>
    </location>
</feature>
<organism evidence="7 8">
    <name type="scientific">Viridothelium virens</name>
    <name type="common">Speckled blister lichen</name>
    <name type="synonym">Trypethelium virens</name>
    <dbReference type="NCBI Taxonomy" id="1048519"/>
    <lineage>
        <taxon>Eukaryota</taxon>
        <taxon>Fungi</taxon>
        <taxon>Dikarya</taxon>
        <taxon>Ascomycota</taxon>
        <taxon>Pezizomycotina</taxon>
        <taxon>Dothideomycetes</taxon>
        <taxon>Dothideomycetes incertae sedis</taxon>
        <taxon>Trypetheliales</taxon>
        <taxon>Trypetheliaceae</taxon>
        <taxon>Viridothelium</taxon>
    </lineage>
</organism>
<feature type="compositionally biased region" description="Polar residues" evidence="5">
    <location>
        <begin position="887"/>
        <end position="918"/>
    </location>
</feature>
<dbReference type="Gene3D" id="1.10.10.10">
    <property type="entry name" value="Winged helix-like DNA-binding domain superfamily/Winged helix DNA-binding domain"/>
    <property type="match status" value="1"/>
</dbReference>
<dbReference type="Pfam" id="PF00610">
    <property type="entry name" value="DEP"/>
    <property type="match status" value="1"/>
</dbReference>
<dbReference type="InterPro" id="IPR048255">
    <property type="entry name" value="IML1_N"/>
</dbReference>
<dbReference type="Pfam" id="PF12257">
    <property type="entry name" value="IML1"/>
    <property type="match status" value="1"/>
</dbReference>
<dbReference type="GO" id="GO:0005774">
    <property type="term" value="C:vacuolar membrane"/>
    <property type="evidence" value="ECO:0007669"/>
    <property type="project" value="UniProtKB-SubCell"/>
</dbReference>
<dbReference type="InterPro" id="IPR045838">
    <property type="entry name" value="DEPDC5_CTD"/>
</dbReference>
<dbReference type="PANTHER" id="PTHR13179:SF8">
    <property type="entry name" value="GATOR COMPLEX PROTEIN DEPDC5"/>
    <property type="match status" value="1"/>
</dbReference>
<dbReference type="InterPro" id="IPR036388">
    <property type="entry name" value="WH-like_DNA-bd_sf"/>
</dbReference>
<feature type="region of interest" description="Disordered" evidence="5">
    <location>
        <begin position="833"/>
        <end position="853"/>
    </location>
</feature>
<proteinExistence type="inferred from homology"/>
<dbReference type="GO" id="GO:0005096">
    <property type="term" value="F:GTPase activator activity"/>
    <property type="evidence" value="ECO:0007669"/>
    <property type="project" value="InterPro"/>
</dbReference>
<dbReference type="PANTHER" id="PTHR13179">
    <property type="entry name" value="DEP DOMAIN CONTAINING PROTEIN 5"/>
    <property type="match status" value="1"/>
</dbReference>
<feature type="region of interest" description="Disordered" evidence="5">
    <location>
        <begin position="67"/>
        <end position="93"/>
    </location>
</feature>
<dbReference type="OrthoDB" id="39497at2759"/>
<accession>A0A6A6HRH3</accession>
<evidence type="ECO:0000256" key="3">
    <source>
        <dbReference type="ARBA" id="ARBA00018529"/>
    </source>
</evidence>
<feature type="region of interest" description="Disordered" evidence="5">
    <location>
        <begin position="865"/>
        <end position="951"/>
    </location>
</feature>
<dbReference type="Pfam" id="PF19418">
    <property type="entry name" value="DEPDC5_CTD"/>
    <property type="match status" value="1"/>
</dbReference>
<evidence type="ECO:0000313" key="7">
    <source>
        <dbReference type="EMBL" id="KAF2240040.1"/>
    </source>
</evidence>
<protein>
    <recommendedName>
        <fullName evidence="3">Vacuolar membrane-associated protein IML1</fullName>
    </recommendedName>
    <alternativeName>
        <fullName evidence="4">Vacuolar membrane-associated protein iml1</fullName>
    </alternativeName>
</protein>
<dbReference type="CDD" id="cd04449">
    <property type="entry name" value="DEP_DEPDC5-like"/>
    <property type="match status" value="1"/>
</dbReference>